<dbReference type="GeneID" id="92211017"/>
<dbReference type="InterPro" id="IPR036282">
    <property type="entry name" value="Glutathione-S-Trfase_C_sf"/>
</dbReference>
<feature type="domain" description="Glutathione S-transferase C-terminal" evidence="13">
    <location>
        <begin position="95"/>
        <end position="166"/>
    </location>
</feature>
<dbReference type="Gene3D" id="1.20.1050.10">
    <property type="match status" value="1"/>
</dbReference>
<dbReference type="HAMAP" id="MF_02076">
    <property type="entry name" value="Glu_tRNA_synth_type2"/>
    <property type="match status" value="1"/>
</dbReference>
<dbReference type="EMBL" id="OZ022412">
    <property type="protein sequence ID" value="CAK9442032.1"/>
    <property type="molecule type" value="Genomic_DNA"/>
</dbReference>
<feature type="domain" description="Glutamyl/glutaminyl-tRNA synthetase class Ib catalytic" evidence="14">
    <location>
        <begin position="218"/>
        <end position="523"/>
    </location>
</feature>
<comment type="similarity">
    <text evidence="2">Belongs to the class-I aminoacyl-tRNA synthetase family. Glutamate--tRNA ligase type 2 subfamily.</text>
</comment>
<dbReference type="NCBIfam" id="TIGR00463">
    <property type="entry name" value="gltX_arch"/>
    <property type="match status" value="1"/>
</dbReference>
<dbReference type="Gene3D" id="1.10.1160.10">
    <property type="entry name" value="Glutamyl-trna Synthetase, Domain 2"/>
    <property type="match status" value="1"/>
</dbReference>
<dbReference type="Gene3D" id="3.40.50.620">
    <property type="entry name" value="HUPs"/>
    <property type="match status" value="1"/>
</dbReference>
<dbReference type="InterPro" id="IPR041103">
    <property type="entry name" value="GluRS_N"/>
</dbReference>
<keyword evidence="19" id="KW-1185">Reference proteome</keyword>
<dbReference type="InterPro" id="IPR001412">
    <property type="entry name" value="aa-tRNA-synth_I_CS"/>
</dbReference>
<proteinExistence type="inferred from homology"/>
<dbReference type="InterPro" id="IPR020059">
    <property type="entry name" value="Glu/Gln-tRNA-synth_Ib_codon-bd"/>
</dbReference>
<evidence type="ECO:0000259" key="16">
    <source>
        <dbReference type="Pfam" id="PF18466"/>
    </source>
</evidence>
<dbReference type="Pfam" id="PF18466">
    <property type="entry name" value="GluRS_N"/>
    <property type="match status" value="1"/>
</dbReference>
<keyword evidence="5 12" id="KW-0436">Ligase</keyword>
<keyword evidence="6 12" id="KW-0547">Nucleotide-binding</keyword>
<evidence type="ECO:0000256" key="4">
    <source>
        <dbReference type="ARBA" id="ARBA00022490"/>
    </source>
</evidence>
<dbReference type="PRINTS" id="PR00987">
    <property type="entry name" value="TRNASYNTHGLU"/>
</dbReference>
<dbReference type="SUPFAM" id="SSF47616">
    <property type="entry name" value="GST C-terminal domain-like"/>
    <property type="match status" value="1"/>
</dbReference>
<evidence type="ECO:0000256" key="1">
    <source>
        <dbReference type="ARBA" id="ARBA00004496"/>
    </source>
</evidence>
<feature type="domain" description="Glutamyl/glutaminyl-tRNA synthetase class Ib anti-codon binding" evidence="15">
    <location>
        <begin position="526"/>
        <end position="616"/>
    </location>
</feature>
<dbReference type="PANTHER" id="PTHR43097:SF5">
    <property type="entry name" value="GLUTAMATE--TRNA LIGASE"/>
    <property type="match status" value="1"/>
</dbReference>
<keyword evidence="7 12" id="KW-0067">ATP-binding</keyword>
<evidence type="ECO:0000313" key="19">
    <source>
        <dbReference type="Proteomes" id="UP001497383"/>
    </source>
</evidence>
<dbReference type="CDD" id="cd10306">
    <property type="entry name" value="GST_C_GluRS_N"/>
    <property type="match status" value="1"/>
</dbReference>
<dbReference type="Pfam" id="PF00749">
    <property type="entry name" value="tRNA-synt_1c"/>
    <property type="match status" value="1"/>
</dbReference>
<evidence type="ECO:0000259" key="17">
    <source>
        <dbReference type="Pfam" id="PF20974"/>
    </source>
</evidence>
<name>A0ABP0ZWM7_9ASCO</name>
<evidence type="ECO:0000256" key="12">
    <source>
        <dbReference type="RuleBase" id="RU363037"/>
    </source>
</evidence>
<reference evidence="18 19" key="1">
    <citation type="submission" date="2024-03" db="EMBL/GenBank/DDBJ databases">
        <authorList>
            <person name="Brejova B."/>
        </authorList>
    </citation>
    <scope>NUCLEOTIDE SEQUENCE [LARGE SCALE GENOMIC DNA]</scope>
    <source>
        <strain evidence="18 19">CBS 14171</strain>
    </source>
</reference>
<evidence type="ECO:0000256" key="10">
    <source>
        <dbReference type="ARBA" id="ARBA00030865"/>
    </source>
</evidence>
<dbReference type="InterPro" id="IPR000924">
    <property type="entry name" value="Glu/Gln-tRNA-synth"/>
</dbReference>
<dbReference type="InterPro" id="IPR004046">
    <property type="entry name" value="GST_C"/>
</dbReference>
<dbReference type="Gene3D" id="3.40.30.70">
    <property type="match status" value="1"/>
</dbReference>
<gene>
    <name evidence="18" type="ORF">LODBEIA_P58210</name>
</gene>
<dbReference type="Proteomes" id="UP001497383">
    <property type="component" value="Chromosome 8"/>
</dbReference>
<evidence type="ECO:0000256" key="2">
    <source>
        <dbReference type="ARBA" id="ARBA00008927"/>
    </source>
</evidence>
<accession>A0ABP0ZWM7</accession>
<evidence type="ECO:0000313" key="18">
    <source>
        <dbReference type="EMBL" id="CAK9442032.1"/>
    </source>
</evidence>
<sequence>MSFQLTVAGKAAAIPYPALIATFFVNASDIDTSIPVEFVDEKSAVSDATAAVKLVTPGGETFVDQLDALDFLAQTFPDIITEKSKSQPWVKFALEKLYNKNFKDLVGDLEKLDAHLNFRSYIVGYQVTLADIAVWGVLRANPLMGSVLKNGVYPNISRWYNYLAESDKKFDKSVELMASSLNELKRAAKTAKTAASGGKKETHKASFEIDLPGAEMGKVVTRFPPEPSGYLHVGHAKAAVLNEYFAHAYKGKLIIRFDDTNPTKEKVEFQDSIIEDLALLGIKGDQVTYSSDYFQKMYELAVDLIKAGKAYCDDTPSEKMREERMVGDPSGRRERSIEENLQIFTEEMKNGTAEGLKNCLRAKIDYKALNKALRDPVIYRCNLTPHHRTGTEWKMYPIYDFCVPVVDSIEGVTHALRTNEYRDRNPQYEWIQAALNLRPVAIWDFGRLNFVRTLLSKRKLQWFVDKNYVGNWDDPRFPTVRGVRRRGMTVEGLRNFIISQGPSRNIINLDWSVVWALNKKIIDPVAPRFTAVDAHLAVPVKLLNGPKTPESETKPKHKKNPEVGDKTVIYADQVLIDQADADLAEGEEVTFMDWGNVIVSKVTKEGDVVKSIEANLHLEGDFRKTSKKLTWLADTKDKIPVDLVDFDHLITKDKLEEEDNVEDFLTPTTEFHSNALADLNVAKLKAGDIIQFERKGYYRVDVPYEEGKKAVLFTIPDGKQVSRYGAKK</sequence>
<dbReference type="InterPro" id="IPR014729">
    <property type="entry name" value="Rossmann-like_a/b/a_fold"/>
</dbReference>
<evidence type="ECO:0000256" key="11">
    <source>
        <dbReference type="ARBA" id="ARBA00048351"/>
    </source>
</evidence>
<dbReference type="InterPro" id="IPR020058">
    <property type="entry name" value="Glu/Gln-tRNA-synth_Ib_cat-dom"/>
</dbReference>
<evidence type="ECO:0000259" key="15">
    <source>
        <dbReference type="Pfam" id="PF03950"/>
    </source>
</evidence>
<evidence type="ECO:0000259" key="14">
    <source>
        <dbReference type="Pfam" id="PF00749"/>
    </source>
</evidence>
<protein>
    <recommendedName>
        <fullName evidence="3">glutamate--tRNA ligase</fullName>
        <ecNumber evidence="3">6.1.1.17</ecNumber>
    </recommendedName>
    <alternativeName>
        <fullName evidence="10">Glutamyl-tRNA synthetase</fullName>
    </alternativeName>
</protein>
<evidence type="ECO:0000256" key="3">
    <source>
        <dbReference type="ARBA" id="ARBA00012835"/>
    </source>
</evidence>
<dbReference type="RefSeq" id="XP_066832759.1">
    <property type="nucleotide sequence ID" value="XM_066976196.1"/>
</dbReference>
<dbReference type="InterPro" id="IPR050132">
    <property type="entry name" value="Gln/Glu-tRNA_Ligase"/>
</dbReference>
<keyword evidence="4" id="KW-0963">Cytoplasm</keyword>
<dbReference type="Gene3D" id="3.90.800.10">
    <property type="entry name" value="Glutamyl-tRNA Synthetase, Domain 3"/>
    <property type="match status" value="1"/>
</dbReference>
<dbReference type="Pfam" id="PF20974">
    <property type="entry name" value="tRNA-synt_1c_C2"/>
    <property type="match status" value="1"/>
</dbReference>
<dbReference type="InterPro" id="IPR020061">
    <property type="entry name" value="Glu_tRNA_lig_a-bdl"/>
</dbReference>
<dbReference type="InterPro" id="IPR011035">
    <property type="entry name" value="Ribosomal_bL25/Gln-tRNA_synth"/>
</dbReference>
<comment type="catalytic activity">
    <reaction evidence="11">
        <text>tRNA(Glu) + L-glutamate + ATP = L-glutamyl-tRNA(Glu) + AMP + diphosphate</text>
        <dbReference type="Rhea" id="RHEA:23540"/>
        <dbReference type="Rhea" id="RHEA-COMP:9663"/>
        <dbReference type="Rhea" id="RHEA-COMP:9680"/>
        <dbReference type="ChEBI" id="CHEBI:29985"/>
        <dbReference type="ChEBI" id="CHEBI:30616"/>
        <dbReference type="ChEBI" id="CHEBI:33019"/>
        <dbReference type="ChEBI" id="CHEBI:78442"/>
        <dbReference type="ChEBI" id="CHEBI:78520"/>
        <dbReference type="ChEBI" id="CHEBI:456215"/>
        <dbReference type="EC" id="6.1.1.17"/>
    </reaction>
</comment>
<dbReference type="PANTHER" id="PTHR43097">
    <property type="entry name" value="GLUTAMINE-TRNA LIGASE"/>
    <property type="match status" value="1"/>
</dbReference>
<evidence type="ECO:0000256" key="9">
    <source>
        <dbReference type="ARBA" id="ARBA00023146"/>
    </source>
</evidence>
<keyword evidence="8 12" id="KW-0648">Protein biosynthesis</keyword>
<dbReference type="EC" id="6.1.1.17" evidence="3"/>
<dbReference type="InterPro" id="IPR004526">
    <property type="entry name" value="Glu-tRNA-synth_arc/euk"/>
</dbReference>
<dbReference type="InterPro" id="IPR020056">
    <property type="entry name" value="Rbsml_bL25/Gln-tRNA_synth_N"/>
</dbReference>
<evidence type="ECO:0000256" key="6">
    <source>
        <dbReference type="ARBA" id="ARBA00022741"/>
    </source>
</evidence>
<dbReference type="InterPro" id="IPR049437">
    <property type="entry name" value="tRNA-synt_1c_C2"/>
</dbReference>
<evidence type="ECO:0000259" key="13">
    <source>
        <dbReference type="Pfam" id="PF00043"/>
    </source>
</evidence>
<keyword evidence="9 12" id="KW-0030">Aminoacyl-tRNA synthetase</keyword>
<dbReference type="PROSITE" id="PS00178">
    <property type="entry name" value="AA_TRNA_LIGASE_I"/>
    <property type="match status" value="1"/>
</dbReference>
<dbReference type="SUPFAM" id="SSF52374">
    <property type="entry name" value="Nucleotidylyl transferase"/>
    <property type="match status" value="1"/>
</dbReference>
<dbReference type="Gene3D" id="2.40.240.10">
    <property type="entry name" value="Ribosomal Protein L25, Chain P"/>
    <property type="match status" value="1"/>
</dbReference>
<feature type="domain" description="Glutamate--tRNA ligase N-terminal" evidence="16">
    <location>
        <begin position="24"/>
        <end position="77"/>
    </location>
</feature>
<dbReference type="Pfam" id="PF03950">
    <property type="entry name" value="tRNA-synt_1c_C"/>
    <property type="match status" value="1"/>
</dbReference>
<comment type="subcellular location">
    <subcellularLocation>
        <location evidence="1">Cytoplasm</location>
    </subcellularLocation>
</comment>
<dbReference type="SUPFAM" id="SSF50715">
    <property type="entry name" value="Ribosomal protein L25-like"/>
    <property type="match status" value="1"/>
</dbReference>
<evidence type="ECO:0000256" key="7">
    <source>
        <dbReference type="ARBA" id="ARBA00022840"/>
    </source>
</evidence>
<evidence type="ECO:0000256" key="5">
    <source>
        <dbReference type="ARBA" id="ARBA00022598"/>
    </source>
</evidence>
<dbReference type="Pfam" id="PF00043">
    <property type="entry name" value="GST_C"/>
    <property type="match status" value="1"/>
</dbReference>
<feature type="domain" description="tRNA synthetases class I (E and Q) anti-codon binding" evidence="17">
    <location>
        <begin position="629"/>
        <end position="701"/>
    </location>
</feature>
<organism evidence="18 19">
    <name type="scientific">Lodderomyces beijingensis</name>
    <dbReference type="NCBI Taxonomy" id="1775926"/>
    <lineage>
        <taxon>Eukaryota</taxon>
        <taxon>Fungi</taxon>
        <taxon>Dikarya</taxon>
        <taxon>Ascomycota</taxon>
        <taxon>Saccharomycotina</taxon>
        <taxon>Pichiomycetes</taxon>
        <taxon>Debaryomycetaceae</taxon>
        <taxon>Candida/Lodderomyces clade</taxon>
        <taxon>Lodderomyces</taxon>
    </lineage>
</organism>
<evidence type="ECO:0000256" key="8">
    <source>
        <dbReference type="ARBA" id="ARBA00022917"/>
    </source>
</evidence>